<evidence type="ECO:0000313" key="4">
    <source>
        <dbReference type="Proteomes" id="UP001205748"/>
    </source>
</evidence>
<feature type="domain" description="DUF1468" evidence="2">
    <location>
        <begin position="12"/>
        <end position="160"/>
    </location>
</feature>
<evidence type="ECO:0000256" key="1">
    <source>
        <dbReference type="SAM" id="Phobius"/>
    </source>
</evidence>
<feature type="transmembrane region" description="Helical" evidence="1">
    <location>
        <begin position="136"/>
        <end position="159"/>
    </location>
</feature>
<keyword evidence="1" id="KW-1133">Transmembrane helix</keyword>
<sequence length="165" mass="18716">MDIKHRDIYSGSFVLLFAVILFTASFRIQELMTEVKIGADFLPKITAVILAILGVTLIFQGKKDLKMKKNLDTQKTQNVLDDKKENKDYATIITLFLLIGYVALMEILGFIITTTVYLFLQFFVLTSRTQRKPLKLAIIAILISVLVFYLFTVVFKIMIPSGILG</sequence>
<keyword evidence="4" id="KW-1185">Reference proteome</keyword>
<proteinExistence type="predicted"/>
<keyword evidence="1" id="KW-0472">Membrane</keyword>
<dbReference type="Pfam" id="PF07331">
    <property type="entry name" value="TctB"/>
    <property type="match status" value="1"/>
</dbReference>
<feature type="transmembrane region" description="Helical" evidence="1">
    <location>
        <begin position="92"/>
        <end position="124"/>
    </location>
</feature>
<dbReference type="Proteomes" id="UP001205748">
    <property type="component" value="Unassembled WGS sequence"/>
</dbReference>
<evidence type="ECO:0000259" key="2">
    <source>
        <dbReference type="Pfam" id="PF07331"/>
    </source>
</evidence>
<protein>
    <submittedName>
        <fullName evidence="3">Tripartite tricarboxylate transporter TctB family protein</fullName>
    </submittedName>
</protein>
<gene>
    <name evidence="3" type="ORF">NSA47_07020</name>
</gene>
<feature type="transmembrane region" description="Helical" evidence="1">
    <location>
        <begin position="41"/>
        <end position="59"/>
    </location>
</feature>
<evidence type="ECO:0000313" key="3">
    <source>
        <dbReference type="EMBL" id="MCR1898743.1"/>
    </source>
</evidence>
<accession>A0AAE3L3S0</accession>
<dbReference type="EMBL" id="JANKAS010000005">
    <property type="protein sequence ID" value="MCR1898743.1"/>
    <property type="molecule type" value="Genomic_DNA"/>
</dbReference>
<reference evidence="3" key="1">
    <citation type="submission" date="2022-07" db="EMBL/GenBank/DDBJ databases">
        <title>Enhanced cultured diversity of the mouse gut microbiota enables custom-made synthetic communities.</title>
        <authorList>
            <person name="Afrizal A."/>
        </authorList>
    </citation>
    <scope>NUCLEOTIDE SEQUENCE</scope>
    <source>
        <strain evidence="3">DSM 28593</strain>
    </source>
</reference>
<organism evidence="3 4">
    <name type="scientific">Irregularibacter muris</name>
    <dbReference type="NCBI Taxonomy" id="1796619"/>
    <lineage>
        <taxon>Bacteria</taxon>
        <taxon>Bacillati</taxon>
        <taxon>Bacillota</taxon>
        <taxon>Clostridia</taxon>
        <taxon>Eubacteriales</taxon>
        <taxon>Eubacteriaceae</taxon>
        <taxon>Irregularibacter</taxon>
    </lineage>
</organism>
<comment type="caution">
    <text evidence="3">The sequence shown here is derived from an EMBL/GenBank/DDBJ whole genome shotgun (WGS) entry which is preliminary data.</text>
</comment>
<name>A0AAE3L3S0_9FIRM</name>
<keyword evidence="1" id="KW-0812">Transmembrane</keyword>
<feature type="transmembrane region" description="Helical" evidence="1">
    <location>
        <begin position="12"/>
        <end position="29"/>
    </location>
</feature>
<dbReference type="RefSeq" id="WP_257530399.1">
    <property type="nucleotide sequence ID" value="NZ_JANKAS010000005.1"/>
</dbReference>
<dbReference type="InterPro" id="IPR009936">
    <property type="entry name" value="DUF1468"/>
</dbReference>
<dbReference type="AlphaFoldDB" id="A0AAE3L3S0"/>